<dbReference type="PANTHER" id="PTHR33087">
    <property type="entry name" value="OS07G0539200 PROTEIN"/>
    <property type="match status" value="1"/>
</dbReference>
<evidence type="ECO:0000313" key="4">
    <source>
        <dbReference type="Proteomes" id="UP001164776"/>
    </source>
</evidence>
<organism evidence="3 4">
    <name type="scientific">Paspalum vaginatum</name>
    <name type="common">seashore paspalum</name>
    <dbReference type="NCBI Taxonomy" id="158149"/>
    <lineage>
        <taxon>Eukaryota</taxon>
        <taxon>Viridiplantae</taxon>
        <taxon>Streptophyta</taxon>
        <taxon>Embryophyta</taxon>
        <taxon>Tracheophyta</taxon>
        <taxon>Spermatophyta</taxon>
        <taxon>Magnoliopsida</taxon>
        <taxon>Liliopsida</taxon>
        <taxon>Poales</taxon>
        <taxon>Poaceae</taxon>
        <taxon>PACMAD clade</taxon>
        <taxon>Panicoideae</taxon>
        <taxon>Andropogonodae</taxon>
        <taxon>Paspaleae</taxon>
        <taxon>Paspalinae</taxon>
        <taxon>Paspalum</taxon>
    </lineage>
</organism>
<dbReference type="SMART" id="SM00343">
    <property type="entry name" value="ZnF_C2HC"/>
    <property type="match status" value="2"/>
</dbReference>
<feature type="domain" description="CCHC-type" evidence="2">
    <location>
        <begin position="162"/>
        <end position="178"/>
    </location>
</feature>
<dbReference type="GO" id="GO:0003676">
    <property type="term" value="F:nucleic acid binding"/>
    <property type="evidence" value="ECO:0007669"/>
    <property type="project" value="InterPro"/>
</dbReference>
<gene>
    <name evidence="3" type="ORF">BS78_K134900</name>
</gene>
<feature type="compositionally biased region" description="Basic residues" evidence="1">
    <location>
        <begin position="227"/>
        <end position="240"/>
    </location>
</feature>
<protein>
    <recommendedName>
        <fullName evidence="2">CCHC-type domain-containing protein</fullName>
    </recommendedName>
</protein>
<feature type="region of interest" description="Disordered" evidence="1">
    <location>
        <begin position="481"/>
        <end position="531"/>
    </location>
</feature>
<feature type="domain" description="CCHC-type" evidence="2">
    <location>
        <begin position="143"/>
        <end position="159"/>
    </location>
</feature>
<evidence type="ECO:0000313" key="3">
    <source>
        <dbReference type="EMBL" id="KAJ1255928.1"/>
    </source>
</evidence>
<feature type="compositionally biased region" description="Pro residues" evidence="1">
    <location>
        <begin position="1"/>
        <end position="16"/>
    </location>
</feature>
<reference evidence="3 4" key="1">
    <citation type="submission" date="2022-10" db="EMBL/GenBank/DDBJ databases">
        <title>WGS assembly of Paspalum vaginatum 540-79.</title>
        <authorList>
            <person name="Sun G."/>
            <person name="Wase N."/>
            <person name="Shu S."/>
            <person name="Jenkins J."/>
            <person name="Zhou B."/>
            <person name="Torres-Rodriguez J."/>
            <person name="Chen C."/>
            <person name="Sandor L."/>
            <person name="Plott C."/>
            <person name="Yoshinga Y."/>
            <person name="Daum C."/>
            <person name="Qi P."/>
            <person name="Barry K."/>
            <person name="Lipzen A."/>
            <person name="Berry L."/>
            <person name="Pedersen C."/>
            <person name="Gottilla T."/>
            <person name="Foltz A."/>
            <person name="Yu H."/>
            <person name="O'Malley R."/>
            <person name="Zhang C."/>
            <person name="Devos K."/>
            <person name="Sigmon B."/>
            <person name="Yu B."/>
            <person name="Obata T."/>
            <person name="Schmutz J."/>
            <person name="Schnable J."/>
        </authorList>
    </citation>
    <scope>NUCLEOTIDE SEQUENCE [LARGE SCALE GENOMIC DNA]</scope>
    <source>
        <strain evidence="4">cv. 540-79</strain>
    </source>
</reference>
<accession>A0A9W7X9M9</accession>
<feature type="region of interest" description="Disordered" evidence="1">
    <location>
        <begin position="1"/>
        <end position="31"/>
    </location>
</feature>
<evidence type="ECO:0000259" key="2">
    <source>
        <dbReference type="SMART" id="SM00343"/>
    </source>
</evidence>
<dbReference type="SUPFAM" id="SSF57756">
    <property type="entry name" value="Retrovirus zinc finger-like domains"/>
    <property type="match status" value="1"/>
</dbReference>
<dbReference type="Proteomes" id="UP001164776">
    <property type="component" value="Unassembled WGS sequence"/>
</dbReference>
<feature type="region of interest" description="Disordered" evidence="1">
    <location>
        <begin position="219"/>
        <end position="254"/>
    </location>
</feature>
<dbReference type="Gene3D" id="4.10.60.10">
    <property type="entry name" value="Zinc finger, CCHC-type"/>
    <property type="match status" value="1"/>
</dbReference>
<dbReference type="OrthoDB" id="690292at2759"/>
<dbReference type="InterPro" id="IPR053253">
    <property type="entry name" value="Sex_diff_modulator"/>
</dbReference>
<dbReference type="GO" id="GO:0008270">
    <property type="term" value="F:zinc ion binding"/>
    <property type="evidence" value="ECO:0007669"/>
    <property type="project" value="InterPro"/>
</dbReference>
<dbReference type="InterPro" id="IPR001878">
    <property type="entry name" value="Znf_CCHC"/>
</dbReference>
<feature type="region of interest" description="Disordered" evidence="1">
    <location>
        <begin position="45"/>
        <end position="86"/>
    </location>
</feature>
<dbReference type="AlphaFoldDB" id="A0A9W7X9M9"/>
<proteinExistence type="predicted"/>
<evidence type="ECO:0000256" key="1">
    <source>
        <dbReference type="SAM" id="MobiDB-lite"/>
    </source>
</evidence>
<dbReference type="PANTHER" id="PTHR33087:SF51">
    <property type="entry name" value="CCHC-TYPE DOMAIN-CONTAINING PROTEIN"/>
    <property type="match status" value="1"/>
</dbReference>
<dbReference type="EMBL" id="MU629612">
    <property type="protein sequence ID" value="KAJ1255928.1"/>
    <property type="molecule type" value="Genomic_DNA"/>
</dbReference>
<dbReference type="InterPro" id="IPR036875">
    <property type="entry name" value="Znf_CCHC_sf"/>
</dbReference>
<keyword evidence="4" id="KW-1185">Reference proteome</keyword>
<comment type="caution">
    <text evidence="3">The sequence shown here is derived from an EMBL/GenBank/DDBJ whole genome shotgun (WGS) entry which is preliminary data.</text>
</comment>
<name>A0A9W7X9M9_9POAL</name>
<sequence length="531" mass="57349">MASSAPPAPRLPPLPGAPTFHSPMPASATDPAATSLAVLPVRPAHPSSLVRGASPSLSPFPSCGGRSKAQRWSDDDDCPSADATRQASNKEVLLATKAPASATVEVVADGSGWVMVEDRRARRKCLRTLKPPPRAIPADLRGLCFNCFSPSHRAAECQRHVRCFHCRSPRHRTRVCPRRQMAAPHTRRVLEWRPIAHAALMPAPGLAATVGPYVDASAVGAGDVGGGRRRTRRGQRKHGVGHGNGSPPPDASKGEELVLPERAAAHLPVVAVRPRRVHRRSASIAHAEDELQRALIVLVVGQEATGCASEVSGVLALRFHLEADALDLRRAAPIAFICFLLDEELAGRVYNEGRPFIADNLCLHIRRWSRQALAAGGGALPFFVDIVLRGVPAHALKVEMAELLLNDYCLVQGLHPDTEERHDLQTFKLQAWCAQLELIPECMHLHIVEPLIVDGMEPAEIRTLVYPIAILVSVVARPPVQHPPSPPAPTNFDDDRGHDQYKRRRRLPPSSSTSLGAGCLRAVGGGARDVQ</sequence>